<dbReference type="SUPFAM" id="SSF52540">
    <property type="entry name" value="P-loop containing nucleoside triphosphate hydrolases"/>
    <property type="match status" value="1"/>
</dbReference>
<dbReference type="Pfam" id="PF02223">
    <property type="entry name" value="Thymidylate_kin"/>
    <property type="match status" value="1"/>
</dbReference>
<dbReference type="GO" id="GO:0004798">
    <property type="term" value="F:dTMP kinase activity"/>
    <property type="evidence" value="ECO:0007669"/>
    <property type="project" value="TreeGrafter"/>
</dbReference>
<protein>
    <submittedName>
        <fullName evidence="3">Thymidylate kinase</fullName>
    </submittedName>
</protein>
<sequence length="166" mass="19420">MIHFPIRTSYIGQILNNYLVGKIKMDPYSQHLLFTADRYNFMLNKKFDDKCIYLIDRYSWSGITATVSKGVDLDWCILTEDKLPKPDLTIFLDCDVELCAKRHGWGDEVLENVETQIKIRDVFKQMENYVDNVITLDTSQNQNVICDKVFKEIKNLICGVNKRLEN</sequence>
<dbReference type="AlphaFoldDB" id="T0MG85"/>
<evidence type="ECO:0000256" key="1">
    <source>
        <dbReference type="ARBA" id="ARBA00009776"/>
    </source>
</evidence>
<dbReference type="GO" id="GO:0006235">
    <property type="term" value="P:dTTP biosynthetic process"/>
    <property type="evidence" value="ECO:0007669"/>
    <property type="project" value="TreeGrafter"/>
</dbReference>
<evidence type="ECO:0000259" key="2">
    <source>
        <dbReference type="Pfam" id="PF02223"/>
    </source>
</evidence>
<dbReference type="VEuPathDB" id="MicrosporidiaDB:NAPIS_ORF02389"/>
<dbReference type="GO" id="GO:0005634">
    <property type="term" value="C:nucleus"/>
    <property type="evidence" value="ECO:0007669"/>
    <property type="project" value="TreeGrafter"/>
</dbReference>
<evidence type="ECO:0000313" key="4">
    <source>
        <dbReference type="Proteomes" id="UP000053780"/>
    </source>
</evidence>
<dbReference type="GO" id="GO:0005739">
    <property type="term" value="C:mitochondrion"/>
    <property type="evidence" value="ECO:0007669"/>
    <property type="project" value="TreeGrafter"/>
</dbReference>
<dbReference type="EMBL" id="KE647334">
    <property type="protein sequence ID" value="EQB60050.1"/>
    <property type="molecule type" value="Genomic_DNA"/>
</dbReference>
<organism evidence="3 4">
    <name type="scientific">Vairimorpha apis BRL 01</name>
    <dbReference type="NCBI Taxonomy" id="1037528"/>
    <lineage>
        <taxon>Eukaryota</taxon>
        <taxon>Fungi</taxon>
        <taxon>Fungi incertae sedis</taxon>
        <taxon>Microsporidia</taxon>
        <taxon>Nosematidae</taxon>
        <taxon>Vairimorpha</taxon>
    </lineage>
</organism>
<feature type="domain" description="Thymidylate kinase-like" evidence="2">
    <location>
        <begin position="2"/>
        <end position="145"/>
    </location>
</feature>
<dbReference type="PANTHER" id="PTHR10344">
    <property type="entry name" value="THYMIDYLATE KINASE"/>
    <property type="match status" value="1"/>
</dbReference>
<dbReference type="HOGENOM" id="CLU_049131_3_2_1"/>
<dbReference type="GO" id="GO:0005829">
    <property type="term" value="C:cytosol"/>
    <property type="evidence" value="ECO:0007669"/>
    <property type="project" value="TreeGrafter"/>
</dbReference>
<reference evidence="3 4" key="1">
    <citation type="journal article" date="2013" name="BMC Genomics">
        <title>Genome sequencing and comparative genomics of honey bee microsporidia, Nosema apis reveal novel insights into host-parasite interactions.</title>
        <authorList>
            <person name="Chen Yp."/>
            <person name="Pettis J.S."/>
            <person name="Zhao Y."/>
            <person name="Liu X."/>
            <person name="Tallon L.J."/>
            <person name="Sadzewicz L.D."/>
            <person name="Li R."/>
            <person name="Zheng H."/>
            <person name="Huang S."/>
            <person name="Zhang X."/>
            <person name="Hamilton M.C."/>
            <person name="Pernal S.F."/>
            <person name="Melathopoulos A.P."/>
            <person name="Yan X."/>
            <person name="Evans J.D."/>
        </authorList>
    </citation>
    <scope>NUCLEOTIDE SEQUENCE [LARGE SCALE GENOMIC DNA]</scope>
    <source>
        <strain evidence="3 4">BRL 01</strain>
    </source>
</reference>
<dbReference type="Proteomes" id="UP000053780">
    <property type="component" value="Unassembled WGS sequence"/>
</dbReference>
<gene>
    <name evidence="3" type="ORF">NAPIS_ORF02389</name>
</gene>
<keyword evidence="4" id="KW-1185">Reference proteome</keyword>
<comment type="similarity">
    <text evidence="1">Belongs to the thymidylate kinase family.</text>
</comment>
<dbReference type="OrthoDB" id="425602at2759"/>
<accession>T0MG85</accession>
<dbReference type="PANTHER" id="PTHR10344:SF1">
    <property type="entry name" value="THYMIDYLATE KINASE"/>
    <property type="match status" value="1"/>
</dbReference>
<dbReference type="Gene3D" id="3.40.50.300">
    <property type="entry name" value="P-loop containing nucleotide triphosphate hydrolases"/>
    <property type="match status" value="1"/>
</dbReference>
<dbReference type="GO" id="GO:0006227">
    <property type="term" value="P:dUDP biosynthetic process"/>
    <property type="evidence" value="ECO:0007669"/>
    <property type="project" value="TreeGrafter"/>
</dbReference>
<keyword evidence="3" id="KW-0418">Kinase</keyword>
<evidence type="ECO:0000313" key="3">
    <source>
        <dbReference type="EMBL" id="EQB60050.1"/>
    </source>
</evidence>
<dbReference type="GO" id="GO:0004550">
    <property type="term" value="F:nucleoside diphosphate kinase activity"/>
    <property type="evidence" value="ECO:0007669"/>
    <property type="project" value="TreeGrafter"/>
</dbReference>
<dbReference type="InterPro" id="IPR039430">
    <property type="entry name" value="Thymidylate_kin-like_dom"/>
</dbReference>
<name>T0MG85_9MICR</name>
<dbReference type="GO" id="GO:0006233">
    <property type="term" value="P:dTDP biosynthetic process"/>
    <property type="evidence" value="ECO:0007669"/>
    <property type="project" value="TreeGrafter"/>
</dbReference>
<keyword evidence="3" id="KW-0808">Transferase</keyword>
<dbReference type="InterPro" id="IPR027417">
    <property type="entry name" value="P-loop_NTPase"/>
</dbReference>
<proteinExistence type="inferred from homology"/>